<reference evidence="1 2" key="1">
    <citation type="submission" date="2009-10" db="EMBL/GenBank/DDBJ databases">
        <authorList>
            <person name="Weinstock G."/>
            <person name="Sodergren E."/>
            <person name="Clifton S."/>
            <person name="Fulton L."/>
            <person name="Fulton B."/>
            <person name="Courtney L."/>
            <person name="Fronick C."/>
            <person name="Harrison M."/>
            <person name="Strong C."/>
            <person name="Farmer C."/>
            <person name="Delahaunty K."/>
            <person name="Markovic C."/>
            <person name="Hall O."/>
            <person name="Minx P."/>
            <person name="Tomlinson C."/>
            <person name="Mitreva M."/>
            <person name="Nelson J."/>
            <person name="Hou S."/>
            <person name="Wollam A."/>
            <person name="Pepin K.H."/>
            <person name="Johnson M."/>
            <person name="Bhonagiri V."/>
            <person name="Nash W.E."/>
            <person name="Warren W."/>
            <person name="Chinwalla A."/>
            <person name="Mardis E.R."/>
            <person name="Wilson R.K."/>
        </authorList>
    </citation>
    <scope>NUCLEOTIDE SEQUENCE [LARGE SCALE GENOMIC DNA]</scope>
    <source>
        <strain evidence="2">ATCC 25996 / DSM 4631 / NCTC 10774 / M26</strain>
    </source>
</reference>
<sequence>MFGLNNKRSSEIFQTTFNFFICVRADCVNFWKNKSKVIFR</sequence>
<evidence type="ECO:0000313" key="1">
    <source>
        <dbReference type="EMBL" id="EFC89424.1"/>
    </source>
</evidence>
<dbReference type="AlphaFoldDB" id="D2ZTA4"/>
<protein>
    <submittedName>
        <fullName evidence="1">Uncharacterized protein</fullName>
    </submittedName>
</protein>
<organism evidence="1 2">
    <name type="scientific">Neisseria mucosa (strain ATCC 25996 / DSM 4631 / NCTC 10774 / M26)</name>
    <dbReference type="NCBI Taxonomy" id="546266"/>
    <lineage>
        <taxon>Bacteria</taxon>
        <taxon>Pseudomonadati</taxon>
        <taxon>Pseudomonadota</taxon>
        <taxon>Betaproteobacteria</taxon>
        <taxon>Neisseriales</taxon>
        <taxon>Neisseriaceae</taxon>
        <taxon>Neisseria</taxon>
    </lineage>
</organism>
<proteinExistence type="predicted"/>
<accession>D2ZTA4</accession>
<gene>
    <name evidence="1" type="ORF">NEIMUCOT_03840</name>
</gene>
<name>D2ZTA4_NEIM2</name>
<evidence type="ECO:0000313" key="2">
    <source>
        <dbReference type="Proteomes" id="UP000003344"/>
    </source>
</evidence>
<comment type="caution">
    <text evidence="1">The sequence shown here is derived from an EMBL/GenBank/DDBJ whole genome shotgun (WGS) entry which is preliminary data.</text>
</comment>
<dbReference type="EMBL" id="ACDX02000002">
    <property type="protein sequence ID" value="EFC89424.1"/>
    <property type="molecule type" value="Genomic_DNA"/>
</dbReference>
<dbReference type="Proteomes" id="UP000003344">
    <property type="component" value="Unassembled WGS sequence"/>
</dbReference>
<dbReference type="STRING" id="546266.NEIMUCOT_03840"/>